<dbReference type="SUPFAM" id="SSF46785">
    <property type="entry name" value="Winged helix' DNA-binding domain"/>
    <property type="match status" value="1"/>
</dbReference>
<dbReference type="Gene3D" id="1.10.10.10">
    <property type="entry name" value="Winged helix-like DNA-binding domain superfamily/Winged helix DNA-binding domain"/>
    <property type="match status" value="1"/>
</dbReference>
<dbReference type="InterPro" id="IPR036390">
    <property type="entry name" value="WH_DNA-bd_sf"/>
</dbReference>
<geneLocation type="plasmid" evidence="1 2">
    <name>pTM1</name>
</geneLocation>
<evidence type="ECO:0000313" key="1">
    <source>
        <dbReference type="EMBL" id="AFK55740.1"/>
    </source>
</evidence>
<dbReference type="PATRIC" id="fig|1110502.3.peg.3989"/>
<evidence type="ECO:0008006" key="3">
    <source>
        <dbReference type="Google" id="ProtNLM"/>
    </source>
</evidence>
<dbReference type="AlphaFoldDB" id="I3TSK2"/>
<dbReference type="InterPro" id="IPR036388">
    <property type="entry name" value="WH-like_DNA-bd_sf"/>
</dbReference>
<keyword evidence="1" id="KW-0614">Plasmid</keyword>
<gene>
    <name evidence="1" type="ordered locus">TMO_a0337</name>
</gene>
<protein>
    <recommendedName>
        <fullName evidence="3">MarR family transcriptional regulator</fullName>
    </recommendedName>
</protein>
<name>I3TSK2_TISMK</name>
<dbReference type="KEGG" id="tmo:TMO_a0337"/>
<dbReference type="Proteomes" id="UP000005258">
    <property type="component" value="Plasmid pTM1"/>
</dbReference>
<proteinExistence type="predicted"/>
<dbReference type="HOGENOM" id="CLU_078469_2_0_5"/>
<accession>I3TSK2</accession>
<dbReference type="EMBL" id="CP003237">
    <property type="protein sequence ID" value="AFK55740.1"/>
    <property type="molecule type" value="Genomic_DNA"/>
</dbReference>
<keyword evidence="2" id="KW-1185">Reference proteome</keyword>
<reference evidence="1 2" key="1">
    <citation type="journal article" date="2012" name="J. Am. Chem. Soc.">
        <title>Bacterial biosynthesis and maturation of the didemnin anti-cancer agents.</title>
        <authorList>
            <person name="Xu Y."/>
            <person name="Kersten R.D."/>
            <person name="Nam S.J."/>
            <person name="Lu L."/>
            <person name="Al-Suwailem A.M."/>
            <person name="Zheng H."/>
            <person name="Fenical W."/>
            <person name="Dorrestein P.C."/>
            <person name="Moore B.S."/>
            <person name="Qian P.Y."/>
        </authorList>
    </citation>
    <scope>NUCLEOTIDE SEQUENCE [LARGE SCALE GENOMIC DNA]</scope>
    <source>
        <strain evidence="1 2">KA081020-065</strain>
    </source>
</reference>
<sequence length="225" mass="24050">MTDPLRDPSLRQATGTADRLLTLIKTGGPETAAVLGRALGTTGENARQQLVKLAAEGLVEARAEIRGVGRPAQIWHLTDRGQARFPDAHAELTVALIRHVRDLLGEEALDRLITAREAETRAAYDAALAGATDPEARLQALARQRSAEGYMAEVQPAPDGDGWLLIENHCPICAAATACQGFCRAELAVFRAVLGPGCTVTREDHIPAGGRRCSYRVRAATGTNR</sequence>
<organism evidence="1 2">
    <name type="scientific">Tistrella mobilis (strain KA081020-065)</name>
    <dbReference type="NCBI Taxonomy" id="1110502"/>
    <lineage>
        <taxon>Bacteria</taxon>
        <taxon>Pseudomonadati</taxon>
        <taxon>Pseudomonadota</taxon>
        <taxon>Alphaproteobacteria</taxon>
        <taxon>Geminicoccales</taxon>
        <taxon>Geminicoccaceae</taxon>
        <taxon>Tistrella</taxon>
    </lineage>
</organism>
<evidence type="ECO:0000313" key="2">
    <source>
        <dbReference type="Proteomes" id="UP000005258"/>
    </source>
</evidence>